<dbReference type="RefSeq" id="WP_117720580.1">
    <property type="nucleotide sequence ID" value="NZ_QSJM01000081.1"/>
</dbReference>
<keyword evidence="1" id="KW-1133">Transmembrane helix</keyword>
<sequence>MNAFNYSIIIPHKNAPNLLQRCLDSIPQRSDLQIIVVDDNSDESEVDFGNFPGCNRANVELYFTKEGGGAGYARNVGLSHACGTWLLFADADDYFNYCINDILDEYAAVDADLIFFNANSVDSQTYVQQSKSKHLNQYISLWNSDSHVAELYLRYIFGEPWCKMVRRNLLTNNGILFDETRVHNDTKFSYLVGYYAKKIQVDSRALYTYTVRSGSISALPNQKWKFYVRIDVFGQKDLFFFNHDVPIHDDRHFKALYSFLRVKDFEGFKCAYHKLVEMGFDKRYIDKSLALCLAKNSVLSLTYCICFVPLLSVKLYALFYLFFYSIPQYIKLHVLGLHNKNIECR</sequence>
<dbReference type="AlphaFoldDB" id="A0A3E4W7D6"/>
<dbReference type="EMBL" id="QSTG01000059">
    <property type="protein sequence ID" value="RGM38107.1"/>
    <property type="molecule type" value="Genomic_DNA"/>
</dbReference>
<comment type="caution">
    <text evidence="3">The sequence shown here is derived from an EMBL/GenBank/DDBJ whole genome shotgun (WGS) entry which is preliminary data.</text>
</comment>
<dbReference type="SUPFAM" id="SSF53448">
    <property type="entry name" value="Nucleotide-diphospho-sugar transferases"/>
    <property type="match status" value="1"/>
</dbReference>
<proteinExistence type="predicted"/>
<feature type="transmembrane region" description="Helical" evidence="1">
    <location>
        <begin position="298"/>
        <end position="323"/>
    </location>
</feature>
<dbReference type="PANTHER" id="PTHR22916:SF3">
    <property type="entry name" value="UDP-GLCNAC:BETAGAL BETA-1,3-N-ACETYLGLUCOSAMINYLTRANSFERASE-LIKE PROTEIN 1"/>
    <property type="match status" value="1"/>
</dbReference>
<keyword evidence="3" id="KW-0808">Transferase</keyword>
<dbReference type="InterPro" id="IPR029044">
    <property type="entry name" value="Nucleotide-diphossugar_trans"/>
</dbReference>
<organism evidence="3 5">
    <name type="scientific">Phocaeicola vulgatus</name>
    <name type="common">Bacteroides vulgatus</name>
    <dbReference type="NCBI Taxonomy" id="821"/>
    <lineage>
        <taxon>Bacteria</taxon>
        <taxon>Pseudomonadati</taxon>
        <taxon>Bacteroidota</taxon>
        <taxon>Bacteroidia</taxon>
        <taxon>Bacteroidales</taxon>
        <taxon>Bacteroidaceae</taxon>
        <taxon>Phocaeicola</taxon>
    </lineage>
</organism>
<gene>
    <name evidence="4" type="ORF">DW783_19640</name>
    <name evidence="3" type="ORF">DXC16_21885</name>
</gene>
<dbReference type="Pfam" id="PF00535">
    <property type="entry name" value="Glycos_transf_2"/>
    <property type="match status" value="1"/>
</dbReference>
<evidence type="ECO:0000313" key="5">
    <source>
        <dbReference type="Proteomes" id="UP000261003"/>
    </source>
</evidence>
<evidence type="ECO:0000313" key="3">
    <source>
        <dbReference type="EMBL" id="RGM38107.1"/>
    </source>
</evidence>
<reference evidence="5 6" key="1">
    <citation type="submission" date="2018-08" db="EMBL/GenBank/DDBJ databases">
        <title>A genome reference for cultivated species of the human gut microbiota.</title>
        <authorList>
            <person name="Zou Y."/>
            <person name="Xue W."/>
            <person name="Luo G."/>
        </authorList>
    </citation>
    <scope>NUCLEOTIDE SEQUENCE [LARGE SCALE GENOMIC DNA]</scope>
    <source>
        <strain evidence="4 6">AM30-40</strain>
        <strain evidence="3 5">OM08-13BH</strain>
    </source>
</reference>
<protein>
    <submittedName>
        <fullName evidence="3">Glycosyltransferase family 2 protein</fullName>
    </submittedName>
</protein>
<dbReference type="Gene3D" id="3.90.550.10">
    <property type="entry name" value="Spore Coat Polysaccharide Biosynthesis Protein SpsA, Chain A"/>
    <property type="match status" value="1"/>
</dbReference>
<dbReference type="PANTHER" id="PTHR22916">
    <property type="entry name" value="GLYCOSYLTRANSFERASE"/>
    <property type="match status" value="1"/>
</dbReference>
<dbReference type="EMBL" id="QSJM01000081">
    <property type="protein sequence ID" value="RHD72559.1"/>
    <property type="molecule type" value="Genomic_DNA"/>
</dbReference>
<evidence type="ECO:0000259" key="2">
    <source>
        <dbReference type="Pfam" id="PF00535"/>
    </source>
</evidence>
<name>A0A3E4W7D6_PHOVU</name>
<evidence type="ECO:0000313" key="4">
    <source>
        <dbReference type="EMBL" id="RHD72559.1"/>
    </source>
</evidence>
<accession>A0A3E4W7D6</accession>
<dbReference type="Proteomes" id="UP000283429">
    <property type="component" value="Unassembled WGS sequence"/>
</dbReference>
<evidence type="ECO:0000313" key="6">
    <source>
        <dbReference type="Proteomes" id="UP000283429"/>
    </source>
</evidence>
<dbReference type="InterPro" id="IPR001173">
    <property type="entry name" value="Glyco_trans_2-like"/>
</dbReference>
<dbReference type="Proteomes" id="UP000261003">
    <property type="component" value="Unassembled WGS sequence"/>
</dbReference>
<dbReference type="CDD" id="cd00761">
    <property type="entry name" value="Glyco_tranf_GTA_type"/>
    <property type="match status" value="1"/>
</dbReference>
<keyword evidence="1" id="KW-0472">Membrane</keyword>
<keyword evidence="1" id="KW-0812">Transmembrane</keyword>
<feature type="domain" description="Glycosyltransferase 2-like" evidence="2">
    <location>
        <begin position="7"/>
        <end position="170"/>
    </location>
</feature>
<dbReference type="GO" id="GO:0016758">
    <property type="term" value="F:hexosyltransferase activity"/>
    <property type="evidence" value="ECO:0007669"/>
    <property type="project" value="UniProtKB-ARBA"/>
</dbReference>
<evidence type="ECO:0000256" key="1">
    <source>
        <dbReference type="SAM" id="Phobius"/>
    </source>
</evidence>